<sequence>MLKKIVLTGAAGELGSTLREPLSRMCEALVCVDLKDAPGPLASNESWAVADCAELDQVAPLMEGAEIIVNFVGIPDERSFEELLRPNFLSSYVIWEAAYRAGVRRVVYASSVHAVGMWETNAGIDTDAPHRPDTFYGLSKCFAEDLARLYWEKRGLEAVCLRIFSATESPENPRALGTWLSRRDLVHLVERAVDSPTTGFCVVYGVSDNDRSPVSNARVAFLGYRPRDNAETHAAAILAKASRPDPSNLAQMRLGGPFATVALGESGVAGLAKLVKGG</sequence>
<dbReference type="GO" id="GO:0016491">
    <property type="term" value="F:oxidoreductase activity"/>
    <property type="evidence" value="ECO:0007669"/>
    <property type="project" value="UniProtKB-KW"/>
</dbReference>
<evidence type="ECO:0000256" key="3">
    <source>
        <dbReference type="ARBA" id="ARBA00023027"/>
    </source>
</evidence>
<dbReference type="InterPro" id="IPR036291">
    <property type="entry name" value="NAD(P)-bd_dom_sf"/>
</dbReference>
<keyword evidence="3" id="KW-0520">NAD</keyword>
<dbReference type="Pfam" id="PF01370">
    <property type="entry name" value="Epimerase"/>
    <property type="match status" value="1"/>
</dbReference>
<keyword evidence="6" id="KW-1185">Reference proteome</keyword>
<dbReference type="PANTHER" id="PTHR43103:SF5">
    <property type="entry name" value="4-EPIMERASE, PUTATIVE (AFU_ORTHOLOGUE AFUA_7G00360)-RELATED"/>
    <property type="match status" value="1"/>
</dbReference>
<dbReference type="SUPFAM" id="SSF51735">
    <property type="entry name" value="NAD(P)-binding Rossmann-fold domains"/>
    <property type="match status" value="1"/>
</dbReference>
<evidence type="ECO:0000259" key="4">
    <source>
        <dbReference type="Pfam" id="PF01370"/>
    </source>
</evidence>
<evidence type="ECO:0000256" key="2">
    <source>
        <dbReference type="ARBA" id="ARBA00023002"/>
    </source>
</evidence>
<name>A0A5C4N1J0_9RHOB</name>
<protein>
    <submittedName>
        <fullName evidence="5">NAD(P)-dependent oxidoreductase</fullName>
    </submittedName>
</protein>
<dbReference type="Proteomes" id="UP000305887">
    <property type="component" value="Unassembled WGS sequence"/>
</dbReference>
<gene>
    <name evidence="5" type="ORF">FHG66_02655</name>
</gene>
<dbReference type="Gene3D" id="3.40.50.720">
    <property type="entry name" value="NAD(P)-binding Rossmann-like Domain"/>
    <property type="match status" value="1"/>
</dbReference>
<reference evidence="5 6" key="1">
    <citation type="submission" date="2019-06" db="EMBL/GenBank/DDBJ databases">
        <title>YIM 131921 draft genome.</title>
        <authorList>
            <person name="Jiang L."/>
        </authorList>
    </citation>
    <scope>NUCLEOTIDE SEQUENCE [LARGE SCALE GENOMIC DNA]</scope>
    <source>
        <strain evidence="5 6">YIM 131921</strain>
    </source>
</reference>
<organism evidence="5 6">
    <name type="scientific">Rubellimicrobium rubrum</name>
    <dbReference type="NCBI Taxonomy" id="2585369"/>
    <lineage>
        <taxon>Bacteria</taxon>
        <taxon>Pseudomonadati</taxon>
        <taxon>Pseudomonadota</taxon>
        <taxon>Alphaproteobacteria</taxon>
        <taxon>Rhodobacterales</taxon>
        <taxon>Roseobacteraceae</taxon>
        <taxon>Rubellimicrobium</taxon>
    </lineage>
</organism>
<feature type="domain" description="NAD-dependent epimerase/dehydratase" evidence="4">
    <location>
        <begin position="5"/>
        <end position="165"/>
    </location>
</feature>
<proteinExistence type="inferred from homology"/>
<keyword evidence="2" id="KW-0560">Oxidoreductase</keyword>
<dbReference type="EMBL" id="VDFU01000002">
    <property type="protein sequence ID" value="TNC52457.1"/>
    <property type="molecule type" value="Genomic_DNA"/>
</dbReference>
<dbReference type="RefSeq" id="WP_139075141.1">
    <property type="nucleotide sequence ID" value="NZ_VDFU01000002.1"/>
</dbReference>
<evidence type="ECO:0000313" key="6">
    <source>
        <dbReference type="Proteomes" id="UP000305887"/>
    </source>
</evidence>
<evidence type="ECO:0000313" key="5">
    <source>
        <dbReference type="EMBL" id="TNC52457.1"/>
    </source>
</evidence>
<dbReference type="CDD" id="cd08946">
    <property type="entry name" value="SDR_e"/>
    <property type="match status" value="1"/>
</dbReference>
<evidence type="ECO:0000256" key="1">
    <source>
        <dbReference type="ARBA" id="ARBA00007637"/>
    </source>
</evidence>
<dbReference type="OrthoDB" id="8770295at2"/>
<dbReference type="InterPro" id="IPR001509">
    <property type="entry name" value="Epimerase_deHydtase"/>
</dbReference>
<dbReference type="AlphaFoldDB" id="A0A5C4N1J0"/>
<comment type="caution">
    <text evidence="5">The sequence shown here is derived from an EMBL/GenBank/DDBJ whole genome shotgun (WGS) entry which is preliminary data.</text>
</comment>
<dbReference type="PANTHER" id="PTHR43103">
    <property type="entry name" value="NUCLEOSIDE-DIPHOSPHATE-SUGAR EPIMERASE"/>
    <property type="match status" value="1"/>
</dbReference>
<accession>A0A5C4N1J0</accession>
<comment type="similarity">
    <text evidence="1">Belongs to the NAD(P)-dependent epimerase/dehydratase family.</text>
</comment>